<reference evidence="3" key="1">
    <citation type="journal article" date="2019" name="Int. J. Syst. Evol. Microbiol.">
        <title>The Global Catalogue of Microorganisms (GCM) 10K type strain sequencing project: providing services to taxonomists for standard genome sequencing and annotation.</title>
        <authorList>
            <consortium name="The Broad Institute Genomics Platform"/>
            <consortium name="The Broad Institute Genome Sequencing Center for Infectious Disease"/>
            <person name="Wu L."/>
            <person name="Ma J."/>
        </authorList>
    </citation>
    <scope>NUCLEOTIDE SEQUENCE [LARGE SCALE GENOMIC DNA]</scope>
    <source>
        <strain evidence="3">JCM 3106</strain>
    </source>
</reference>
<evidence type="ECO:0000313" key="2">
    <source>
        <dbReference type="EMBL" id="GAA3027621.1"/>
    </source>
</evidence>
<name>A0ABP6L3N1_9ACTN</name>
<dbReference type="RefSeq" id="WP_344902127.1">
    <property type="nucleotide sequence ID" value="NZ_BAAAWD010000016.1"/>
</dbReference>
<organism evidence="2 3">
    <name type="scientific">Streptosporangium longisporum</name>
    <dbReference type="NCBI Taxonomy" id="46187"/>
    <lineage>
        <taxon>Bacteria</taxon>
        <taxon>Bacillati</taxon>
        <taxon>Actinomycetota</taxon>
        <taxon>Actinomycetes</taxon>
        <taxon>Streptosporangiales</taxon>
        <taxon>Streptosporangiaceae</taxon>
        <taxon>Streptosporangium</taxon>
    </lineage>
</organism>
<evidence type="ECO:0000313" key="3">
    <source>
        <dbReference type="Proteomes" id="UP001499930"/>
    </source>
</evidence>
<dbReference type="EMBL" id="BAAAWD010000016">
    <property type="protein sequence ID" value="GAA3027621.1"/>
    <property type="molecule type" value="Genomic_DNA"/>
</dbReference>
<comment type="caution">
    <text evidence="2">The sequence shown here is derived from an EMBL/GenBank/DDBJ whole genome shotgun (WGS) entry which is preliminary data.</text>
</comment>
<evidence type="ECO:0000256" key="1">
    <source>
        <dbReference type="SAM" id="MobiDB-lite"/>
    </source>
</evidence>
<feature type="compositionally biased region" description="Pro residues" evidence="1">
    <location>
        <begin position="69"/>
        <end position="78"/>
    </location>
</feature>
<feature type="compositionally biased region" description="Basic and acidic residues" evidence="1">
    <location>
        <begin position="79"/>
        <end position="92"/>
    </location>
</feature>
<protein>
    <submittedName>
        <fullName evidence="2">Uncharacterized protein</fullName>
    </submittedName>
</protein>
<sequence>MSKFHSTAPAPEPGKACGYGCTPSVGWRWYAALAGWERVCHAHRGGPSVTKAGHYVPDAAAGRTAQQPVSPPQEPPPPAEHDGLFEHDGRLS</sequence>
<gene>
    <name evidence="2" type="ORF">GCM10017559_62370</name>
</gene>
<proteinExistence type="predicted"/>
<dbReference type="Proteomes" id="UP001499930">
    <property type="component" value="Unassembled WGS sequence"/>
</dbReference>
<keyword evidence="3" id="KW-1185">Reference proteome</keyword>
<accession>A0ABP6L3N1</accession>
<feature type="region of interest" description="Disordered" evidence="1">
    <location>
        <begin position="49"/>
        <end position="92"/>
    </location>
</feature>